<dbReference type="GO" id="GO:0016020">
    <property type="term" value="C:membrane"/>
    <property type="evidence" value="ECO:0007669"/>
    <property type="project" value="TreeGrafter"/>
</dbReference>
<keyword evidence="2" id="KW-0560">Oxidoreductase</keyword>
<dbReference type="InterPro" id="IPR036291">
    <property type="entry name" value="NAD(P)-bd_dom_sf"/>
</dbReference>
<dbReference type="PANTHER" id="PTHR44196">
    <property type="entry name" value="DEHYDROGENASE/REDUCTASE SDR FAMILY MEMBER 7B"/>
    <property type="match status" value="1"/>
</dbReference>
<protein>
    <recommendedName>
        <fullName evidence="4">SDR family NAD(P)-dependent oxidoreductase</fullName>
    </recommendedName>
</protein>
<dbReference type="SUPFAM" id="SSF51735">
    <property type="entry name" value="NAD(P)-binding Rossmann-fold domains"/>
    <property type="match status" value="1"/>
</dbReference>
<comment type="similarity">
    <text evidence="1">Belongs to the short-chain dehydrogenases/reductases (SDR) family.</text>
</comment>
<dbReference type="GO" id="GO:0016491">
    <property type="term" value="F:oxidoreductase activity"/>
    <property type="evidence" value="ECO:0007669"/>
    <property type="project" value="UniProtKB-KW"/>
</dbReference>
<feature type="non-terminal residue" evidence="3">
    <location>
        <position position="56"/>
    </location>
</feature>
<evidence type="ECO:0008006" key="4">
    <source>
        <dbReference type="Google" id="ProtNLM"/>
    </source>
</evidence>
<proteinExistence type="inferred from homology"/>
<evidence type="ECO:0000313" key="3">
    <source>
        <dbReference type="EMBL" id="SVD66193.1"/>
    </source>
</evidence>
<dbReference type="Gene3D" id="3.40.50.720">
    <property type="entry name" value="NAD(P)-binding Rossmann-like Domain"/>
    <property type="match status" value="1"/>
</dbReference>
<dbReference type="EMBL" id="UINC01165034">
    <property type="protein sequence ID" value="SVD66193.1"/>
    <property type="molecule type" value="Genomic_DNA"/>
</dbReference>
<dbReference type="Pfam" id="PF00106">
    <property type="entry name" value="adh_short"/>
    <property type="match status" value="1"/>
</dbReference>
<reference evidence="3" key="1">
    <citation type="submission" date="2018-05" db="EMBL/GenBank/DDBJ databases">
        <authorList>
            <person name="Lanie J.A."/>
            <person name="Ng W.-L."/>
            <person name="Kazmierczak K.M."/>
            <person name="Andrzejewski T.M."/>
            <person name="Davidsen T.M."/>
            <person name="Wayne K.J."/>
            <person name="Tettelin H."/>
            <person name="Glass J.I."/>
            <person name="Rusch D."/>
            <person name="Podicherti R."/>
            <person name="Tsui H.-C.T."/>
            <person name="Winkler M.E."/>
        </authorList>
    </citation>
    <scope>NUCLEOTIDE SEQUENCE</scope>
</reference>
<evidence type="ECO:0000256" key="1">
    <source>
        <dbReference type="ARBA" id="ARBA00006484"/>
    </source>
</evidence>
<dbReference type="PANTHER" id="PTHR44196:SF1">
    <property type="entry name" value="DEHYDROGENASE_REDUCTASE SDR FAMILY MEMBER 7B"/>
    <property type="match status" value="1"/>
</dbReference>
<organism evidence="3">
    <name type="scientific">marine metagenome</name>
    <dbReference type="NCBI Taxonomy" id="408172"/>
    <lineage>
        <taxon>unclassified sequences</taxon>
        <taxon>metagenomes</taxon>
        <taxon>ecological metagenomes</taxon>
    </lineage>
</organism>
<gene>
    <name evidence="3" type="ORF">METZ01_LOCUS419047</name>
</gene>
<dbReference type="InterPro" id="IPR002347">
    <property type="entry name" value="SDR_fam"/>
</dbReference>
<accession>A0A382X5H7</accession>
<sequence>MDLNLNNKTALITGASKGIGKAIAQAMAEEGCNLVITARSEDKLKELKTEIQKQHN</sequence>
<name>A0A382X5H7_9ZZZZ</name>
<evidence type="ECO:0000256" key="2">
    <source>
        <dbReference type="ARBA" id="ARBA00023002"/>
    </source>
</evidence>
<dbReference type="AlphaFoldDB" id="A0A382X5H7"/>